<dbReference type="Gene3D" id="3.50.50.60">
    <property type="entry name" value="FAD/NAD(P)-binding domain"/>
    <property type="match status" value="2"/>
</dbReference>
<keyword evidence="1" id="KW-0560">Oxidoreductase</keyword>
<feature type="domain" description="FAD dependent oxidoreductase" evidence="2">
    <location>
        <begin position="7"/>
        <end position="394"/>
    </location>
</feature>
<dbReference type="Gene3D" id="3.30.9.10">
    <property type="entry name" value="D-Amino Acid Oxidase, subunit A, domain 2"/>
    <property type="match status" value="1"/>
</dbReference>
<dbReference type="SUPFAM" id="SSF51905">
    <property type="entry name" value="FAD/NAD(P)-binding domain"/>
    <property type="match status" value="1"/>
</dbReference>
<evidence type="ECO:0000259" key="2">
    <source>
        <dbReference type="Pfam" id="PF01266"/>
    </source>
</evidence>
<dbReference type="Proteomes" id="UP000639859">
    <property type="component" value="Unassembled WGS sequence"/>
</dbReference>
<reference evidence="3 4" key="1">
    <citation type="submission" date="2020-11" db="EMBL/GenBank/DDBJ databases">
        <title>genome sequence of strain KACC 18849.</title>
        <authorList>
            <person name="Gao J."/>
            <person name="Zhang X."/>
        </authorList>
    </citation>
    <scope>NUCLEOTIDE SEQUENCE [LARGE SCALE GENOMIC DNA]</scope>
    <source>
        <strain evidence="3 4">KACC 18849</strain>
    </source>
</reference>
<proteinExistence type="predicted"/>
<name>A0ABS0SY19_9CAUL</name>
<dbReference type="PANTHER" id="PTHR13847">
    <property type="entry name" value="SARCOSINE DEHYDROGENASE-RELATED"/>
    <property type="match status" value="1"/>
</dbReference>
<sequence>MKAAGTAVIGGGIVGTVCALALRRAGEDVLLIDPRRDPPPASYGNAGHIAVEQVEPLASPAALASAPRRLFALGGALDFRLADAATWMPWAARYIRACTPESAARGRVALGGLLSDALPAWKRLAASVARPDLIIEQGHVVVWESQDSARKGMAAWSAADIGQARLSSLDEPTLRRIARRVSTPVADGARFEGSAQVSDPGQALKLLGEAFEAAGGRRLTASVSRLAPRGAGADIVLEGGERVLAGRILVTGGVGSGALMRGLGHVAPIIAERGYHLEGLAGDWDNLPPVVFEDRSLILTRFGDRLRAASFVEFCREGSSPDSMKWDRLRGHLSALGIVLGGQVAQWSGARPTLPDYLPAIGASTRADNLYYAFGHQHLGLTLAATTGEIVARLMAGEAPDLSAFDIDRFASGRGKTRTAA</sequence>
<evidence type="ECO:0000256" key="1">
    <source>
        <dbReference type="ARBA" id="ARBA00023002"/>
    </source>
</evidence>
<protein>
    <submittedName>
        <fullName evidence="3">FAD-binding oxidoreductase</fullName>
    </submittedName>
</protein>
<dbReference type="InterPro" id="IPR006076">
    <property type="entry name" value="FAD-dep_OxRdtase"/>
</dbReference>
<dbReference type="Pfam" id="PF01266">
    <property type="entry name" value="DAO"/>
    <property type="match status" value="1"/>
</dbReference>
<evidence type="ECO:0000313" key="4">
    <source>
        <dbReference type="Proteomes" id="UP000639859"/>
    </source>
</evidence>
<comment type="caution">
    <text evidence="3">The sequence shown here is derived from an EMBL/GenBank/DDBJ whole genome shotgun (WGS) entry which is preliminary data.</text>
</comment>
<keyword evidence="4" id="KW-1185">Reference proteome</keyword>
<dbReference type="InterPro" id="IPR036188">
    <property type="entry name" value="FAD/NAD-bd_sf"/>
</dbReference>
<evidence type="ECO:0000313" key="3">
    <source>
        <dbReference type="EMBL" id="MBI1683790.1"/>
    </source>
</evidence>
<dbReference type="EMBL" id="JADWOX010000004">
    <property type="protein sequence ID" value="MBI1683790.1"/>
    <property type="molecule type" value="Genomic_DNA"/>
</dbReference>
<dbReference type="RefSeq" id="WP_198575714.1">
    <property type="nucleotide sequence ID" value="NZ_JADWOX010000004.1"/>
</dbReference>
<dbReference type="PANTHER" id="PTHR13847:SF289">
    <property type="entry name" value="GLYCINE OXIDASE"/>
    <property type="match status" value="1"/>
</dbReference>
<accession>A0ABS0SY19</accession>
<organism evidence="3 4">
    <name type="scientific">Caulobacter hibisci</name>
    <dbReference type="NCBI Taxonomy" id="2035993"/>
    <lineage>
        <taxon>Bacteria</taxon>
        <taxon>Pseudomonadati</taxon>
        <taxon>Pseudomonadota</taxon>
        <taxon>Alphaproteobacteria</taxon>
        <taxon>Caulobacterales</taxon>
        <taxon>Caulobacteraceae</taxon>
        <taxon>Caulobacter</taxon>
    </lineage>
</organism>
<gene>
    <name evidence="3" type="ORF">I4Q42_08925</name>
</gene>